<feature type="region of interest" description="Disordered" evidence="1">
    <location>
        <begin position="260"/>
        <end position="427"/>
    </location>
</feature>
<feature type="compositionally biased region" description="Polar residues" evidence="1">
    <location>
        <begin position="207"/>
        <end position="217"/>
    </location>
</feature>
<name>A0A6G1LKS0_9PEZI</name>
<evidence type="ECO:0000313" key="2">
    <source>
        <dbReference type="EMBL" id="KAF2773162.1"/>
    </source>
</evidence>
<accession>A0A6G1LKS0</accession>
<evidence type="ECO:0000256" key="1">
    <source>
        <dbReference type="SAM" id="MobiDB-lite"/>
    </source>
</evidence>
<feature type="compositionally biased region" description="Low complexity" evidence="1">
    <location>
        <begin position="446"/>
        <end position="471"/>
    </location>
</feature>
<feature type="compositionally biased region" description="Polar residues" evidence="1">
    <location>
        <begin position="336"/>
        <end position="347"/>
    </location>
</feature>
<reference evidence="2" key="1">
    <citation type="journal article" date="2020" name="Stud. Mycol.">
        <title>101 Dothideomycetes genomes: a test case for predicting lifestyles and emergence of pathogens.</title>
        <authorList>
            <person name="Haridas S."/>
            <person name="Albert R."/>
            <person name="Binder M."/>
            <person name="Bloem J."/>
            <person name="Labutti K."/>
            <person name="Salamov A."/>
            <person name="Andreopoulos B."/>
            <person name="Baker S."/>
            <person name="Barry K."/>
            <person name="Bills G."/>
            <person name="Bluhm B."/>
            <person name="Cannon C."/>
            <person name="Castanera R."/>
            <person name="Culley D."/>
            <person name="Daum C."/>
            <person name="Ezra D."/>
            <person name="Gonzalez J."/>
            <person name="Henrissat B."/>
            <person name="Kuo A."/>
            <person name="Liang C."/>
            <person name="Lipzen A."/>
            <person name="Lutzoni F."/>
            <person name="Magnuson J."/>
            <person name="Mondo S."/>
            <person name="Nolan M."/>
            <person name="Ohm R."/>
            <person name="Pangilinan J."/>
            <person name="Park H.-J."/>
            <person name="Ramirez L."/>
            <person name="Alfaro M."/>
            <person name="Sun H."/>
            <person name="Tritt A."/>
            <person name="Yoshinaga Y."/>
            <person name="Zwiers L.-H."/>
            <person name="Turgeon B."/>
            <person name="Goodwin S."/>
            <person name="Spatafora J."/>
            <person name="Crous P."/>
            <person name="Grigoriev I."/>
        </authorList>
    </citation>
    <scope>NUCLEOTIDE SEQUENCE</scope>
    <source>
        <strain evidence="2">CBS 116005</strain>
    </source>
</reference>
<feature type="compositionally biased region" description="Basic and acidic residues" evidence="1">
    <location>
        <begin position="323"/>
        <end position="333"/>
    </location>
</feature>
<feature type="compositionally biased region" description="Basic and acidic residues" evidence="1">
    <location>
        <begin position="260"/>
        <end position="272"/>
    </location>
</feature>
<dbReference type="OrthoDB" id="5369729at2759"/>
<feature type="compositionally biased region" description="Polar residues" evidence="1">
    <location>
        <begin position="500"/>
        <end position="518"/>
    </location>
</feature>
<feature type="region of interest" description="Disordered" evidence="1">
    <location>
        <begin position="444"/>
        <end position="528"/>
    </location>
</feature>
<feature type="region of interest" description="Disordered" evidence="1">
    <location>
        <begin position="726"/>
        <end position="874"/>
    </location>
</feature>
<evidence type="ECO:0000313" key="3">
    <source>
        <dbReference type="Proteomes" id="UP000799436"/>
    </source>
</evidence>
<keyword evidence="3" id="KW-1185">Reference proteome</keyword>
<feature type="compositionally biased region" description="Polar residues" evidence="1">
    <location>
        <begin position="54"/>
        <end position="71"/>
    </location>
</feature>
<feature type="compositionally biased region" description="Low complexity" evidence="1">
    <location>
        <begin position="111"/>
        <end position="123"/>
    </location>
</feature>
<organism evidence="2 3">
    <name type="scientific">Teratosphaeria nubilosa</name>
    <dbReference type="NCBI Taxonomy" id="161662"/>
    <lineage>
        <taxon>Eukaryota</taxon>
        <taxon>Fungi</taxon>
        <taxon>Dikarya</taxon>
        <taxon>Ascomycota</taxon>
        <taxon>Pezizomycotina</taxon>
        <taxon>Dothideomycetes</taxon>
        <taxon>Dothideomycetidae</taxon>
        <taxon>Mycosphaerellales</taxon>
        <taxon>Teratosphaeriaceae</taxon>
        <taxon>Teratosphaeria</taxon>
    </lineage>
</organism>
<feature type="compositionally biased region" description="Basic and acidic residues" evidence="1">
    <location>
        <begin position="171"/>
        <end position="189"/>
    </location>
</feature>
<feature type="compositionally biased region" description="Low complexity" evidence="1">
    <location>
        <begin position="757"/>
        <end position="771"/>
    </location>
</feature>
<dbReference type="AlphaFoldDB" id="A0A6G1LKS0"/>
<dbReference type="Proteomes" id="UP000799436">
    <property type="component" value="Unassembled WGS sequence"/>
</dbReference>
<sequence length="874" mass="93948">MSTSESEAEEFFDVAASWETQLADVAAAMPESQTSGGAGLAQRQSPVTAEVSWDTGSTPSTTSPLCTATKTSRSRSRDRSESPRLQSRYSLPPDAIPVPAIPARFLGGYQASVTTTPPGSTSSERTRRGRNRNAEIIPASALRMLSQSRPRTSASERRALSVKPNASRSSPYRDDGVITGHHQLDDRTNTKRTSPTTISARRKSLSALPSTTVTPPSRVNEEALAKLENSSPDDREERVARRVIRRDADLFLELAHDAEVEDERPVSRDRTASRLSQAPKRRSLPMNSRMASAEGRPRSSGSALGERPGSRGLQSSALSSYPDRFRDTTRDMQADDTVSISGRSVTSRAHRYNVGAPPERSPLSAGLAGRVRSSEIRSPEQPSYARRNQLFGRAQDSQDESPAESSEPKRSQGDSGSADSDTADTVWDELDDLKSRIKRLELTGKIPPSSSAAISGSSSERPRTATTAPTTIDSSPKQERKQTQPESEAGEEDAAGMKTAPQSRPQSRHQTQSPTTGHTVGGPNAAGLHPLLHSGLAKAKPLLSGTLYRALEATAADALQLAAMAGGAGPQVTTFSAASAINGMTVSDRAVRRKADSMCRNLTDLCLALCEGKHEALNVTSVTASPVAVEVPKASPIIRYSRSSIGPGEDTSRSGIRPMSRLEARRSSILGIQRSTSISSSRRESNTDLSVSEYEGTPSHSQASPRELRRVGRASSRLLSVRAPVFDDVSGDDDPTVRPVSRAMTDVGKLRAGSAVQIQQRSPQSPQTPQSGSLREAIAARRANSGAYDQNREGKRVASMSAEAARRRWNRESTPSVREEEENYEGKAEGPDIQPLSGPRRRITSLGHYSARRSGADLPSRTTSLGSRRHVAVE</sequence>
<feature type="region of interest" description="Disordered" evidence="1">
    <location>
        <begin position="640"/>
        <end position="709"/>
    </location>
</feature>
<gene>
    <name evidence="2" type="ORF">EJ03DRAFT_324209</name>
</gene>
<feature type="compositionally biased region" description="Low complexity" evidence="1">
    <location>
        <begin position="413"/>
        <end position="425"/>
    </location>
</feature>
<proteinExistence type="predicted"/>
<dbReference type="EMBL" id="ML995812">
    <property type="protein sequence ID" value="KAF2773162.1"/>
    <property type="molecule type" value="Genomic_DNA"/>
</dbReference>
<protein>
    <submittedName>
        <fullName evidence="2">Uncharacterized protein</fullName>
    </submittedName>
</protein>
<feature type="region of interest" description="Disordered" evidence="1">
    <location>
        <begin position="28"/>
        <end position="239"/>
    </location>
</feature>